<dbReference type="GO" id="GO:0003677">
    <property type="term" value="F:DNA binding"/>
    <property type="evidence" value="ECO:0007669"/>
    <property type="project" value="UniProtKB-KW"/>
</dbReference>
<dbReference type="PROSITE" id="PS50930">
    <property type="entry name" value="HTH_LYTTR"/>
    <property type="match status" value="1"/>
</dbReference>
<feature type="domain" description="HTH LytTR-type" evidence="1">
    <location>
        <begin position="14"/>
        <end position="82"/>
    </location>
</feature>
<protein>
    <submittedName>
        <fullName evidence="2">LytTR family transcriptional regulator DNA-binding domain-containing protein</fullName>
    </submittedName>
</protein>
<evidence type="ECO:0000259" key="1">
    <source>
        <dbReference type="PROSITE" id="PS50930"/>
    </source>
</evidence>
<comment type="caution">
    <text evidence="2">The sequence shown here is derived from an EMBL/GenBank/DDBJ whole genome shotgun (WGS) entry which is preliminary data.</text>
</comment>
<dbReference type="SMART" id="SM00850">
    <property type="entry name" value="LytTR"/>
    <property type="match status" value="1"/>
</dbReference>
<keyword evidence="3" id="KW-1185">Reference proteome</keyword>
<sequence length="113" mass="13023">MLHNILEKPLLLPQKDGLFKTVHLKDILYAEVHGAYIVVRYINGNSEPFALSLTKLEETLPTYLFCRINRNSLVSIYRVDKVGKNYVEIANKAFSLTDNFKKQFLARYYVPAG</sequence>
<gene>
    <name evidence="2" type="ORF">K1Y79_05515</name>
</gene>
<evidence type="ECO:0000313" key="3">
    <source>
        <dbReference type="Proteomes" id="UP000812961"/>
    </source>
</evidence>
<organism evidence="2 3">
    <name type="scientific">Chitinophaga rhizophila</name>
    <dbReference type="NCBI Taxonomy" id="2866212"/>
    <lineage>
        <taxon>Bacteria</taxon>
        <taxon>Pseudomonadati</taxon>
        <taxon>Bacteroidota</taxon>
        <taxon>Chitinophagia</taxon>
        <taxon>Chitinophagales</taxon>
        <taxon>Chitinophagaceae</taxon>
        <taxon>Chitinophaga</taxon>
    </lineage>
</organism>
<dbReference type="EMBL" id="JAICCF010000001">
    <property type="protein sequence ID" value="MBW8683784.1"/>
    <property type="molecule type" value="Genomic_DNA"/>
</dbReference>
<dbReference type="Gene3D" id="2.40.50.1020">
    <property type="entry name" value="LytTr DNA-binding domain"/>
    <property type="match status" value="1"/>
</dbReference>
<dbReference type="Proteomes" id="UP000812961">
    <property type="component" value="Unassembled WGS sequence"/>
</dbReference>
<keyword evidence="2" id="KW-0238">DNA-binding</keyword>
<name>A0ABS7G813_9BACT</name>
<dbReference type="Pfam" id="PF04397">
    <property type="entry name" value="LytTR"/>
    <property type="match status" value="1"/>
</dbReference>
<dbReference type="RefSeq" id="WP_220248994.1">
    <property type="nucleotide sequence ID" value="NZ_JAICCF010000001.1"/>
</dbReference>
<dbReference type="InterPro" id="IPR007492">
    <property type="entry name" value="LytTR_DNA-bd_dom"/>
</dbReference>
<reference evidence="2 3" key="1">
    <citation type="submission" date="2021-08" db="EMBL/GenBank/DDBJ databases">
        <title>The genome sequence of Chitinophaga sp. B61.</title>
        <authorList>
            <person name="Zhang X."/>
        </authorList>
    </citation>
    <scope>NUCLEOTIDE SEQUENCE [LARGE SCALE GENOMIC DNA]</scope>
    <source>
        <strain evidence="2 3">B61</strain>
    </source>
</reference>
<accession>A0ABS7G813</accession>
<proteinExistence type="predicted"/>
<evidence type="ECO:0000313" key="2">
    <source>
        <dbReference type="EMBL" id="MBW8683784.1"/>
    </source>
</evidence>